<sequence>MRGVGPVRSISSKDAASRGRNTGFTNAGSEGVGDVTPEPLVM</sequence>
<evidence type="ECO:0000313" key="2">
    <source>
        <dbReference type="EMBL" id="OYR14998.1"/>
    </source>
</evidence>
<proteinExistence type="predicted"/>
<evidence type="ECO:0000256" key="1">
    <source>
        <dbReference type="SAM" id="MobiDB-lite"/>
    </source>
</evidence>
<feature type="compositionally biased region" description="Polar residues" evidence="1">
    <location>
        <begin position="9"/>
        <end position="28"/>
    </location>
</feature>
<reference evidence="2 3" key="1">
    <citation type="submission" date="2017-07" db="EMBL/GenBank/DDBJ databases">
        <title>Phylogenetic study on the rhizospheric bacterium Ochrobactrum sp. A44.</title>
        <authorList>
            <person name="Krzyzanowska D.M."/>
            <person name="Ossowicki A."/>
            <person name="Rajewska M."/>
            <person name="Maciag T."/>
            <person name="Kaczynski Z."/>
            <person name="Czerwicka M."/>
            <person name="Jafra S."/>
        </authorList>
    </citation>
    <scope>NUCLEOTIDE SEQUENCE [LARGE SCALE GENOMIC DNA]</scope>
    <source>
        <strain evidence="2 3">DSM 7216</strain>
    </source>
</reference>
<accession>A0A256FJQ5</accession>
<name>A0A256FJQ5_9HYPH</name>
<dbReference type="Proteomes" id="UP000215590">
    <property type="component" value="Unassembled WGS sequence"/>
</dbReference>
<comment type="caution">
    <text evidence="2">The sequence shown here is derived from an EMBL/GenBank/DDBJ whole genome shotgun (WGS) entry which is preliminary data.</text>
</comment>
<organism evidence="2 3">
    <name type="scientific">Brucella thiophenivorans</name>
    <dbReference type="NCBI Taxonomy" id="571255"/>
    <lineage>
        <taxon>Bacteria</taxon>
        <taxon>Pseudomonadati</taxon>
        <taxon>Pseudomonadota</taxon>
        <taxon>Alphaproteobacteria</taxon>
        <taxon>Hyphomicrobiales</taxon>
        <taxon>Brucellaceae</taxon>
        <taxon>Brucella/Ochrobactrum group</taxon>
        <taxon>Brucella</taxon>
    </lineage>
</organism>
<keyword evidence="3" id="KW-1185">Reference proteome</keyword>
<evidence type="ECO:0000313" key="3">
    <source>
        <dbReference type="Proteomes" id="UP000215590"/>
    </source>
</evidence>
<gene>
    <name evidence="2" type="ORF">CEV31_3266</name>
</gene>
<dbReference type="AlphaFoldDB" id="A0A256FJQ5"/>
<protein>
    <submittedName>
        <fullName evidence="2">Uncharacterized protein</fullName>
    </submittedName>
</protein>
<feature type="region of interest" description="Disordered" evidence="1">
    <location>
        <begin position="1"/>
        <end position="42"/>
    </location>
</feature>
<dbReference type="EMBL" id="NNRJ01000051">
    <property type="protein sequence ID" value="OYR14998.1"/>
    <property type="molecule type" value="Genomic_DNA"/>
</dbReference>